<evidence type="ECO:0000313" key="3">
    <source>
        <dbReference type="Proteomes" id="UP000053732"/>
    </source>
</evidence>
<proteinExistence type="predicted"/>
<gene>
    <name evidence="2" type="ORF">PCAMFM013_S001g000365</name>
</gene>
<reference evidence="2 3" key="1">
    <citation type="journal article" date="2014" name="Nat. Commun.">
        <title>Multiple recent horizontal transfers of a large genomic region in cheese making fungi.</title>
        <authorList>
            <person name="Cheeseman K."/>
            <person name="Ropars J."/>
            <person name="Renault P."/>
            <person name="Dupont J."/>
            <person name="Gouzy J."/>
            <person name="Branca A."/>
            <person name="Abraham A.L."/>
            <person name="Ceppi M."/>
            <person name="Conseiller E."/>
            <person name="Debuchy R."/>
            <person name="Malagnac F."/>
            <person name="Goarin A."/>
            <person name="Silar P."/>
            <person name="Lacoste S."/>
            <person name="Sallet E."/>
            <person name="Bensimon A."/>
            <person name="Giraud T."/>
            <person name="Brygoo Y."/>
        </authorList>
    </citation>
    <scope>NUCLEOTIDE SEQUENCE [LARGE SCALE GENOMIC DNA]</scope>
    <source>
        <strain evidence="3">FM 013</strain>
    </source>
</reference>
<protein>
    <submittedName>
        <fullName evidence="2">Str. FM013</fullName>
    </submittedName>
</protein>
<accession>A0A0G4NTG5</accession>
<dbReference type="AlphaFoldDB" id="A0A0G4NTG5"/>
<dbReference type="EMBL" id="HG793134">
    <property type="protein sequence ID" value="CRL17405.1"/>
    <property type="molecule type" value="Genomic_DNA"/>
</dbReference>
<sequence>MENLRENIASQSTGSLMRETRPKADCLNRDDQRDLVTRLFNTRSIDRNDRNTGMTYTGCAYIIPLSFATWRDESEI</sequence>
<feature type="region of interest" description="Disordered" evidence="1">
    <location>
        <begin position="1"/>
        <end position="24"/>
    </location>
</feature>
<organism evidence="2 3">
    <name type="scientific">Penicillium camemberti (strain FM 013)</name>
    <dbReference type="NCBI Taxonomy" id="1429867"/>
    <lineage>
        <taxon>Eukaryota</taxon>
        <taxon>Fungi</taxon>
        <taxon>Dikarya</taxon>
        <taxon>Ascomycota</taxon>
        <taxon>Pezizomycotina</taxon>
        <taxon>Eurotiomycetes</taxon>
        <taxon>Eurotiomycetidae</taxon>
        <taxon>Eurotiales</taxon>
        <taxon>Aspergillaceae</taxon>
        <taxon>Penicillium</taxon>
    </lineage>
</organism>
<dbReference type="STRING" id="1429867.A0A0G4NTG5"/>
<dbReference type="Proteomes" id="UP000053732">
    <property type="component" value="Unassembled WGS sequence"/>
</dbReference>
<evidence type="ECO:0000313" key="2">
    <source>
        <dbReference type="EMBL" id="CRL17405.1"/>
    </source>
</evidence>
<keyword evidence="3" id="KW-1185">Reference proteome</keyword>
<evidence type="ECO:0000256" key="1">
    <source>
        <dbReference type="SAM" id="MobiDB-lite"/>
    </source>
</evidence>
<name>A0A0G4NTG5_PENC3</name>